<protein>
    <recommendedName>
        <fullName evidence="3">CobQ/CobB/MinD/ParA family nucleotide binding protein</fullName>
    </recommendedName>
</protein>
<dbReference type="Proteomes" id="UP000248021">
    <property type="component" value="Unassembled WGS sequence"/>
</dbReference>
<dbReference type="OrthoDB" id="7327376at2"/>
<comment type="caution">
    <text evidence="1">The sequence shown here is derived from an EMBL/GenBank/DDBJ whole genome shotgun (WGS) entry which is preliminary data.</text>
</comment>
<evidence type="ECO:0008006" key="3">
    <source>
        <dbReference type="Google" id="ProtNLM"/>
    </source>
</evidence>
<sequence length="260" mass="28744">MKTYICVAHAGGQGKTTVAQLLFRNILRKNSKYNLVSADFVDDTGRSKIGKFYPDQVDELGTGARLIAAKLENDPNAALRYWDKFGTILMRGSAVIDVGANVVSLLKQWAHHRSAFRVLQMSNAPPSEILLVCKAEKHAIEDVAELVSTIADNKFIPYEHVTVVLNEVGGSFGRIDVRSVIKEAAPDASVRFVSLPRCTSELWTQLEQTNTPIDRALEMSDREISETFGTDIWSATAGLADLKSWVTSVDKEWKNAGIFK</sequence>
<dbReference type="EMBL" id="QJJK01000020">
    <property type="protein sequence ID" value="PXW51337.1"/>
    <property type="molecule type" value="Genomic_DNA"/>
</dbReference>
<dbReference type="Gene3D" id="3.40.50.300">
    <property type="entry name" value="P-loop containing nucleotide triphosphate hydrolases"/>
    <property type="match status" value="1"/>
</dbReference>
<dbReference type="SUPFAM" id="SSF52540">
    <property type="entry name" value="P-loop containing nucleoside triphosphate hydrolases"/>
    <property type="match status" value="1"/>
</dbReference>
<gene>
    <name evidence="1" type="ORF">C7450_12019</name>
</gene>
<reference evidence="1 2" key="1">
    <citation type="submission" date="2018-05" db="EMBL/GenBank/DDBJ databases">
        <title>Genomic Encyclopedia of Type Strains, Phase IV (KMG-IV): sequencing the most valuable type-strain genomes for metagenomic binning, comparative biology and taxonomic classification.</title>
        <authorList>
            <person name="Goeker M."/>
        </authorList>
    </citation>
    <scope>NUCLEOTIDE SEQUENCE [LARGE SCALE GENOMIC DNA]</scope>
    <source>
        <strain evidence="1 2">DSM 6462</strain>
    </source>
</reference>
<dbReference type="AlphaFoldDB" id="A0A2V3TTZ7"/>
<accession>A0A2V3TTZ7</accession>
<keyword evidence="2" id="KW-1185">Reference proteome</keyword>
<evidence type="ECO:0000313" key="2">
    <source>
        <dbReference type="Proteomes" id="UP000248021"/>
    </source>
</evidence>
<proteinExistence type="predicted"/>
<evidence type="ECO:0000313" key="1">
    <source>
        <dbReference type="EMBL" id="PXW51337.1"/>
    </source>
</evidence>
<name>A0A2V3TTZ7_9HYPH</name>
<dbReference type="InterPro" id="IPR027417">
    <property type="entry name" value="P-loop_NTPase"/>
</dbReference>
<organism evidence="1 2">
    <name type="scientific">Chelatococcus asaccharovorans</name>
    <dbReference type="NCBI Taxonomy" id="28210"/>
    <lineage>
        <taxon>Bacteria</taxon>
        <taxon>Pseudomonadati</taxon>
        <taxon>Pseudomonadota</taxon>
        <taxon>Alphaproteobacteria</taxon>
        <taxon>Hyphomicrobiales</taxon>
        <taxon>Chelatococcaceae</taxon>
        <taxon>Chelatococcus</taxon>
    </lineage>
</organism>